<evidence type="ECO:0000313" key="1">
    <source>
        <dbReference type="EMBL" id="MFD0762280.1"/>
    </source>
</evidence>
<keyword evidence="2" id="KW-1185">Reference proteome</keyword>
<evidence type="ECO:0000313" key="2">
    <source>
        <dbReference type="Proteomes" id="UP001597032"/>
    </source>
</evidence>
<organism evidence="1 2">
    <name type="scientific">Lutibacter aestuarii</name>
    <dbReference type="NCBI Taxonomy" id="861111"/>
    <lineage>
        <taxon>Bacteria</taxon>
        <taxon>Pseudomonadati</taxon>
        <taxon>Bacteroidota</taxon>
        <taxon>Flavobacteriia</taxon>
        <taxon>Flavobacteriales</taxon>
        <taxon>Flavobacteriaceae</taxon>
        <taxon>Lutibacter</taxon>
    </lineage>
</organism>
<accession>A0ABW2ZBA3</accession>
<gene>
    <name evidence="1" type="ORF">ACFQZW_09320</name>
</gene>
<comment type="caution">
    <text evidence="1">The sequence shown here is derived from an EMBL/GenBank/DDBJ whole genome shotgun (WGS) entry which is preliminary data.</text>
</comment>
<dbReference type="RefSeq" id="WP_386782583.1">
    <property type="nucleotide sequence ID" value="NZ_JBHTIC010000008.1"/>
</dbReference>
<protein>
    <recommendedName>
        <fullName evidence="3">DUF4369 domain-containing protein</fullName>
    </recommendedName>
</protein>
<dbReference type="EMBL" id="JBHTIC010000008">
    <property type="protein sequence ID" value="MFD0762280.1"/>
    <property type="molecule type" value="Genomic_DNA"/>
</dbReference>
<reference evidence="2" key="1">
    <citation type="journal article" date="2019" name="Int. J. Syst. Evol. Microbiol.">
        <title>The Global Catalogue of Microorganisms (GCM) 10K type strain sequencing project: providing services to taxonomists for standard genome sequencing and annotation.</title>
        <authorList>
            <consortium name="The Broad Institute Genomics Platform"/>
            <consortium name="The Broad Institute Genome Sequencing Center for Infectious Disease"/>
            <person name="Wu L."/>
            <person name="Ma J."/>
        </authorList>
    </citation>
    <scope>NUCLEOTIDE SEQUENCE [LARGE SCALE GENOMIC DNA]</scope>
    <source>
        <strain evidence="2">CCUG 60022</strain>
    </source>
</reference>
<name>A0ABW2ZBA3_9FLAO</name>
<evidence type="ECO:0008006" key="3">
    <source>
        <dbReference type="Google" id="ProtNLM"/>
    </source>
</evidence>
<dbReference type="Proteomes" id="UP001597032">
    <property type="component" value="Unassembled WGS sequence"/>
</dbReference>
<sequence>MKKLTLILIVIFNINSTIASEKKIVANVIFKNFTNEKFTSGEFKIFETGETFQINFMENFTVELPEKGKYQFSFYSNEYISYVYYPVKITEKKNIITIRLTELKSSNFKYENLSFYDYADLKMSDQVILEKINNKKLNFIIHGINNNTPENYSEFMEKFGIGFKTENCIVDPISFKKATENNKRIIEYLNKTYGNDWKNELPIKPFGFK</sequence>
<proteinExistence type="predicted"/>